<accession>A0AAW0G1F5</accession>
<feature type="compositionally biased region" description="Low complexity" evidence="1">
    <location>
        <begin position="17"/>
        <end position="47"/>
    </location>
</feature>
<feature type="region of interest" description="Disordered" evidence="1">
    <location>
        <begin position="1"/>
        <end position="55"/>
    </location>
</feature>
<reference evidence="2 3" key="1">
    <citation type="submission" date="2022-09" db="EMBL/GenBank/DDBJ databases">
        <authorList>
            <person name="Palmer J.M."/>
        </authorList>
    </citation>
    <scope>NUCLEOTIDE SEQUENCE [LARGE SCALE GENOMIC DNA]</scope>
    <source>
        <strain evidence="2 3">DSM 7382</strain>
    </source>
</reference>
<feature type="region of interest" description="Disordered" evidence="1">
    <location>
        <begin position="82"/>
        <end position="126"/>
    </location>
</feature>
<dbReference type="EMBL" id="JASBNA010000031">
    <property type="protein sequence ID" value="KAK7683382.1"/>
    <property type="molecule type" value="Genomic_DNA"/>
</dbReference>
<feature type="compositionally biased region" description="Low complexity" evidence="1">
    <location>
        <begin position="144"/>
        <end position="154"/>
    </location>
</feature>
<evidence type="ECO:0000313" key="3">
    <source>
        <dbReference type="Proteomes" id="UP001385951"/>
    </source>
</evidence>
<name>A0AAW0G1F5_9APHY</name>
<dbReference type="Proteomes" id="UP001385951">
    <property type="component" value="Unassembled WGS sequence"/>
</dbReference>
<feature type="compositionally biased region" description="Polar residues" evidence="1">
    <location>
        <begin position="87"/>
        <end position="101"/>
    </location>
</feature>
<comment type="caution">
    <text evidence="2">The sequence shown here is derived from an EMBL/GenBank/DDBJ whole genome shotgun (WGS) entry which is preliminary data.</text>
</comment>
<sequence>MRSSTRLALRRSRHVDTSSQVPITPSSSSQTPCSTTRSRTNASSRSRPQLDDPSCAPALDRPFIMYGLDNVPYLVKAQRLQAAGEQDTFSSAPVDATISSTECHEQSNSAAAVSSSAESNSSSCSSSAYRRGFEDGVKAVSAVSSHVSPGVHLARNQKKRAARKRKHAHFDATLRDS</sequence>
<keyword evidence="3" id="KW-1185">Reference proteome</keyword>
<feature type="region of interest" description="Disordered" evidence="1">
    <location>
        <begin position="144"/>
        <end position="177"/>
    </location>
</feature>
<evidence type="ECO:0000256" key="1">
    <source>
        <dbReference type="SAM" id="MobiDB-lite"/>
    </source>
</evidence>
<gene>
    <name evidence="2" type="ORF">QCA50_013644</name>
</gene>
<evidence type="ECO:0000313" key="2">
    <source>
        <dbReference type="EMBL" id="KAK7683382.1"/>
    </source>
</evidence>
<feature type="compositionally biased region" description="Basic residues" evidence="1">
    <location>
        <begin position="155"/>
        <end position="168"/>
    </location>
</feature>
<proteinExistence type="predicted"/>
<dbReference type="AlphaFoldDB" id="A0AAW0G1F5"/>
<organism evidence="2 3">
    <name type="scientific">Cerrena zonata</name>
    <dbReference type="NCBI Taxonomy" id="2478898"/>
    <lineage>
        <taxon>Eukaryota</taxon>
        <taxon>Fungi</taxon>
        <taxon>Dikarya</taxon>
        <taxon>Basidiomycota</taxon>
        <taxon>Agaricomycotina</taxon>
        <taxon>Agaricomycetes</taxon>
        <taxon>Polyporales</taxon>
        <taxon>Cerrenaceae</taxon>
        <taxon>Cerrena</taxon>
    </lineage>
</organism>
<feature type="compositionally biased region" description="Low complexity" evidence="1">
    <location>
        <begin position="107"/>
        <end position="126"/>
    </location>
</feature>
<protein>
    <submittedName>
        <fullName evidence="2">Uncharacterized protein</fullName>
    </submittedName>
</protein>